<protein>
    <submittedName>
        <fullName evidence="2">Uncharacterized protein</fullName>
    </submittedName>
</protein>
<gene>
    <name evidence="2" type="ORF">M9458_041273</name>
</gene>
<name>A0ABD0NKM1_CIRMR</name>
<feature type="region of interest" description="Disordered" evidence="1">
    <location>
        <begin position="13"/>
        <end position="56"/>
    </location>
</feature>
<accession>A0ABD0NKM1</accession>
<dbReference type="EMBL" id="JAMKFB020000021">
    <property type="protein sequence ID" value="KAL0161877.1"/>
    <property type="molecule type" value="Genomic_DNA"/>
</dbReference>
<proteinExistence type="predicted"/>
<feature type="compositionally biased region" description="Acidic residues" evidence="1">
    <location>
        <begin position="16"/>
        <end position="34"/>
    </location>
</feature>
<dbReference type="Proteomes" id="UP001529510">
    <property type="component" value="Unassembled WGS sequence"/>
</dbReference>
<evidence type="ECO:0000256" key="1">
    <source>
        <dbReference type="SAM" id="MobiDB-lite"/>
    </source>
</evidence>
<organism evidence="2 3">
    <name type="scientific">Cirrhinus mrigala</name>
    <name type="common">Mrigala</name>
    <dbReference type="NCBI Taxonomy" id="683832"/>
    <lineage>
        <taxon>Eukaryota</taxon>
        <taxon>Metazoa</taxon>
        <taxon>Chordata</taxon>
        <taxon>Craniata</taxon>
        <taxon>Vertebrata</taxon>
        <taxon>Euteleostomi</taxon>
        <taxon>Actinopterygii</taxon>
        <taxon>Neopterygii</taxon>
        <taxon>Teleostei</taxon>
        <taxon>Ostariophysi</taxon>
        <taxon>Cypriniformes</taxon>
        <taxon>Cyprinidae</taxon>
        <taxon>Labeoninae</taxon>
        <taxon>Labeonini</taxon>
        <taxon>Cirrhinus</taxon>
    </lineage>
</organism>
<sequence length="84" mass="9354">MCDTRADIIVVCVRSDDDEDNQAPAEPDGEEEEGEKDKSAGVEELPLMEQETGEELDPLDAYMEEVKEEVKKFNMGTMKGGNDK</sequence>
<comment type="caution">
    <text evidence="2">The sequence shown here is derived from an EMBL/GenBank/DDBJ whole genome shotgun (WGS) entry which is preliminary data.</text>
</comment>
<reference evidence="2 3" key="1">
    <citation type="submission" date="2024-05" db="EMBL/GenBank/DDBJ databases">
        <title>Genome sequencing and assembly of Indian major carp, Cirrhinus mrigala (Hamilton, 1822).</title>
        <authorList>
            <person name="Mohindra V."/>
            <person name="Chowdhury L.M."/>
            <person name="Lal K."/>
            <person name="Jena J.K."/>
        </authorList>
    </citation>
    <scope>NUCLEOTIDE SEQUENCE [LARGE SCALE GENOMIC DNA]</scope>
    <source>
        <strain evidence="2">CM1030</strain>
        <tissue evidence="2">Blood</tissue>
    </source>
</reference>
<dbReference type="AlphaFoldDB" id="A0ABD0NKM1"/>
<evidence type="ECO:0000313" key="2">
    <source>
        <dbReference type="EMBL" id="KAL0161877.1"/>
    </source>
</evidence>
<feature type="non-terminal residue" evidence="2">
    <location>
        <position position="84"/>
    </location>
</feature>
<evidence type="ECO:0000313" key="3">
    <source>
        <dbReference type="Proteomes" id="UP001529510"/>
    </source>
</evidence>
<keyword evidence="3" id="KW-1185">Reference proteome</keyword>